<evidence type="ECO:0000256" key="2">
    <source>
        <dbReference type="ARBA" id="ARBA00022448"/>
    </source>
</evidence>
<feature type="region of interest" description="Disordered" evidence="6">
    <location>
        <begin position="399"/>
        <end position="459"/>
    </location>
</feature>
<name>A0A9W8PJW8_9HYPO</name>
<feature type="compositionally biased region" description="Polar residues" evidence="6">
    <location>
        <begin position="1"/>
        <end position="14"/>
    </location>
</feature>
<reference evidence="7" key="1">
    <citation type="submission" date="2022-10" db="EMBL/GenBank/DDBJ databases">
        <title>Fusarium specimens isolated from Avocado Roots.</title>
        <authorList>
            <person name="Stajich J."/>
            <person name="Roper C."/>
            <person name="Heimlech-Rivalta G."/>
        </authorList>
    </citation>
    <scope>NUCLEOTIDE SEQUENCE</scope>
    <source>
        <strain evidence="7">CF00143</strain>
    </source>
</reference>
<dbReference type="Pfam" id="PF01237">
    <property type="entry name" value="Oxysterol_BP"/>
    <property type="match status" value="1"/>
</dbReference>
<keyword evidence="3" id="KW-0445">Lipid transport</keyword>
<evidence type="ECO:0000256" key="5">
    <source>
        <dbReference type="RuleBase" id="RU003844"/>
    </source>
</evidence>
<gene>
    <name evidence="7" type="primary">OSH6</name>
    <name evidence="7" type="ORF">NW766_009229</name>
</gene>
<dbReference type="GO" id="GO:0032934">
    <property type="term" value="F:sterol binding"/>
    <property type="evidence" value="ECO:0007669"/>
    <property type="project" value="TreeGrafter"/>
</dbReference>
<dbReference type="Proteomes" id="UP001152130">
    <property type="component" value="Unassembled WGS sequence"/>
</dbReference>
<proteinExistence type="inferred from homology"/>
<dbReference type="InterPro" id="IPR000648">
    <property type="entry name" value="Oxysterol-bd"/>
</dbReference>
<dbReference type="PROSITE" id="PS01013">
    <property type="entry name" value="OSBP"/>
    <property type="match status" value="1"/>
</dbReference>
<dbReference type="GO" id="GO:0006869">
    <property type="term" value="P:lipid transport"/>
    <property type="evidence" value="ECO:0007669"/>
    <property type="project" value="UniProtKB-KW"/>
</dbReference>
<dbReference type="GO" id="GO:0016020">
    <property type="term" value="C:membrane"/>
    <property type="evidence" value="ECO:0007669"/>
    <property type="project" value="TreeGrafter"/>
</dbReference>
<accession>A0A9W8PJW8</accession>
<comment type="caution">
    <text evidence="7">The sequence shown here is derived from an EMBL/GenBank/DDBJ whole genome shotgun (WGS) entry which is preliminary data.</text>
</comment>
<dbReference type="PANTHER" id="PTHR10972:SF102">
    <property type="entry name" value="OXYSTEROL-BINDING PROTEIN"/>
    <property type="match status" value="1"/>
</dbReference>
<dbReference type="InterPro" id="IPR037239">
    <property type="entry name" value="OSBP_sf"/>
</dbReference>
<keyword evidence="8" id="KW-1185">Reference proteome</keyword>
<protein>
    <submittedName>
        <fullName evidence="7">Oxysterol-binding protein OBPa</fullName>
    </submittedName>
</protein>
<dbReference type="GO" id="GO:0032541">
    <property type="term" value="C:cortical endoplasmic reticulum"/>
    <property type="evidence" value="ECO:0007669"/>
    <property type="project" value="TreeGrafter"/>
</dbReference>
<dbReference type="FunFam" id="2.40.160.120:FF:000007">
    <property type="entry name" value="Oxysterol binding protein"/>
    <property type="match status" value="1"/>
</dbReference>
<keyword evidence="4" id="KW-0446">Lipid-binding</keyword>
<dbReference type="SUPFAM" id="SSF144000">
    <property type="entry name" value="Oxysterol-binding protein-like"/>
    <property type="match status" value="1"/>
</dbReference>
<dbReference type="Gene3D" id="3.30.70.3490">
    <property type="match status" value="1"/>
</dbReference>
<evidence type="ECO:0000313" key="7">
    <source>
        <dbReference type="EMBL" id="KAJ4009046.1"/>
    </source>
</evidence>
<dbReference type="PANTHER" id="PTHR10972">
    <property type="entry name" value="OXYSTEROL-BINDING PROTEIN-RELATED"/>
    <property type="match status" value="1"/>
</dbReference>
<dbReference type="AlphaFoldDB" id="A0A9W8PJW8"/>
<feature type="region of interest" description="Disordered" evidence="6">
    <location>
        <begin position="247"/>
        <end position="267"/>
    </location>
</feature>
<dbReference type="GO" id="GO:0005829">
    <property type="term" value="C:cytosol"/>
    <property type="evidence" value="ECO:0007669"/>
    <property type="project" value="TreeGrafter"/>
</dbReference>
<feature type="compositionally biased region" description="Acidic residues" evidence="6">
    <location>
        <begin position="24"/>
        <end position="38"/>
    </location>
</feature>
<evidence type="ECO:0000256" key="1">
    <source>
        <dbReference type="ARBA" id="ARBA00008842"/>
    </source>
</evidence>
<dbReference type="EMBL" id="JAPDHF010000014">
    <property type="protein sequence ID" value="KAJ4009046.1"/>
    <property type="molecule type" value="Genomic_DNA"/>
</dbReference>
<organism evidence="7 8">
    <name type="scientific">Fusarium irregulare</name>
    <dbReference type="NCBI Taxonomy" id="2494466"/>
    <lineage>
        <taxon>Eukaryota</taxon>
        <taxon>Fungi</taxon>
        <taxon>Dikarya</taxon>
        <taxon>Ascomycota</taxon>
        <taxon>Pezizomycotina</taxon>
        <taxon>Sordariomycetes</taxon>
        <taxon>Hypocreomycetidae</taxon>
        <taxon>Hypocreales</taxon>
        <taxon>Nectriaceae</taxon>
        <taxon>Fusarium</taxon>
        <taxon>Fusarium incarnatum-equiseti species complex</taxon>
    </lineage>
</organism>
<evidence type="ECO:0000256" key="4">
    <source>
        <dbReference type="ARBA" id="ARBA00023121"/>
    </source>
</evidence>
<comment type="similarity">
    <text evidence="1 5">Belongs to the OSBP family.</text>
</comment>
<sequence>MLTNWFSQPAGTRSSTDDPRGPDAEDDTLVMEPDQGNDDPVERFVSVVKFYLSGWHIRPPGVKKPLNPILGEIFTCYWDFEDGKRAYYISEQTSHHPPKSSYFYMAPDHHIRIDGTLKPRSRFLGNSAASLMEGIAFLSLLNRGKDPARGEQYILTQPNMYARGILFGKMKYELGDHSFVRCPELDLVADVDFKTKGWVGGTYNAIGGVIKRESTGEVLFELSGLWSEEMYIKDMTTGHREMFFNAQRSKPSSPSVRPIEEQEERESQRLWEKTARAVKERNHELATDEKTKIEDRQREEAAQRAQENIEWHPRLFRRAQGGPGGMEEGEEDLEWIINANVDHSAPPEKQAEQIMAIYPIIKGQKFSQQMVIPPHSPPAQPHAQPATAAQPVENHIDDNLINFDDTPAPVKTENPPTTEQTSKDSEIQGMLSSTGKPANGPLLDFTTDMKKDLPPTTQQ</sequence>
<feature type="region of interest" description="Disordered" evidence="6">
    <location>
        <begin position="1"/>
        <end position="38"/>
    </location>
</feature>
<dbReference type="InterPro" id="IPR018494">
    <property type="entry name" value="Oxysterol-bd_CS"/>
</dbReference>
<keyword evidence="2" id="KW-0813">Transport</keyword>
<evidence type="ECO:0000256" key="3">
    <source>
        <dbReference type="ARBA" id="ARBA00023055"/>
    </source>
</evidence>
<dbReference type="Gene3D" id="2.40.160.120">
    <property type="match status" value="1"/>
</dbReference>
<evidence type="ECO:0000313" key="8">
    <source>
        <dbReference type="Proteomes" id="UP001152130"/>
    </source>
</evidence>
<evidence type="ECO:0000256" key="6">
    <source>
        <dbReference type="SAM" id="MobiDB-lite"/>
    </source>
</evidence>